<feature type="region of interest" description="Disordered" evidence="2">
    <location>
        <begin position="1"/>
        <end position="22"/>
    </location>
</feature>
<gene>
    <name evidence="3" type="ORF">INT45_000867</name>
</gene>
<proteinExistence type="predicted"/>
<feature type="coiled-coil region" evidence="1">
    <location>
        <begin position="107"/>
        <end position="172"/>
    </location>
</feature>
<feature type="compositionally biased region" description="Polar residues" evidence="2">
    <location>
        <begin position="490"/>
        <end position="505"/>
    </location>
</feature>
<keyword evidence="1" id="KW-0175">Coiled coil</keyword>
<evidence type="ECO:0000256" key="1">
    <source>
        <dbReference type="SAM" id="Coils"/>
    </source>
</evidence>
<dbReference type="EMBL" id="JAEPRB010000059">
    <property type="protein sequence ID" value="KAG2223547.1"/>
    <property type="molecule type" value="Genomic_DNA"/>
</dbReference>
<protein>
    <submittedName>
        <fullName evidence="3">Uncharacterized protein</fullName>
    </submittedName>
</protein>
<accession>A0A8H7S652</accession>
<feature type="compositionally biased region" description="Polar residues" evidence="2">
    <location>
        <begin position="430"/>
        <end position="449"/>
    </location>
</feature>
<sequence length="537" mass="62963">MQQTMSSRFRDSSHGPIQNLNDKRSTVAFSPSDHLDGIFQAVRHQVERWGENAKWKIELILLTDQQQQQQQSTTSKYHPHHYGITRSNNRSETWNIPYAADLQQNSLRNAMDRIKYLENIIKTQEERLKQLKTNNFIQTLEMIHSTTVKELKEQHRIEIKLLQKENQTLAKKFMRISSTLQKIERIGLSFNDKDTQQLLDKKQLIEDHKILTRKLHLNELRLRARDAELNYLRNLIWTYRHSMNNSEEEEEEEEDDQEDNNNDHDDKSTENDSLLTKKQNNDNDLLQQQQQQQQQSKKRPISALDSLSILADQMLNDPDFGSEDKKSLVSMDSKSLLLNKKKVGTNASICIKKEIMENHHTTATVANNNNNNKRKRKEQQQSSLEYYHYRNIKQGVVNEHRIMDGNNNNDNLIRPSSAFHTITRIHHPYTPSNKHYQQKQQNRYYTSPPVNIIPRPSPTKDQESFSTANNVNLLSPSSSSFNSPLFMSPVPSSSSNAYQHSHYSRQQQQQQQQQSDPYYSSNKKQRWSVNISNKKTD</sequence>
<dbReference type="AlphaFoldDB" id="A0A8H7S652"/>
<name>A0A8H7S652_9FUNG</name>
<reference evidence="3 4" key="1">
    <citation type="submission" date="2020-12" db="EMBL/GenBank/DDBJ databases">
        <title>Metabolic potential, ecology and presence of endohyphal bacteria is reflected in genomic diversity of Mucoromycotina.</title>
        <authorList>
            <person name="Muszewska A."/>
            <person name="Okrasinska A."/>
            <person name="Steczkiewicz K."/>
            <person name="Drgas O."/>
            <person name="Orlowska M."/>
            <person name="Perlinska-Lenart U."/>
            <person name="Aleksandrzak-Piekarczyk T."/>
            <person name="Szatraj K."/>
            <person name="Zielenkiewicz U."/>
            <person name="Pilsyk S."/>
            <person name="Malc E."/>
            <person name="Mieczkowski P."/>
            <person name="Kruszewska J.S."/>
            <person name="Biernat P."/>
            <person name="Pawlowska J."/>
        </authorList>
    </citation>
    <scope>NUCLEOTIDE SEQUENCE [LARGE SCALE GENOMIC DNA]</scope>
    <source>
        <strain evidence="3 4">CBS 142.35</strain>
    </source>
</reference>
<feature type="region of interest" description="Disordered" evidence="2">
    <location>
        <begin position="244"/>
        <end position="276"/>
    </location>
</feature>
<evidence type="ECO:0000256" key="2">
    <source>
        <dbReference type="SAM" id="MobiDB-lite"/>
    </source>
</evidence>
<feature type="compositionally biased region" description="Polar residues" evidence="2">
    <location>
        <begin position="515"/>
        <end position="537"/>
    </location>
</feature>
<organism evidence="3 4">
    <name type="scientific">Circinella minor</name>
    <dbReference type="NCBI Taxonomy" id="1195481"/>
    <lineage>
        <taxon>Eukaryota</taxon>
        <taxon>Fungi</taxon>
        <taxon>Fungi incertae sedis</taxon>
        <taxon>Mucoromycota</taxon>
        <taxon>Mucoromycotina</taxon>
        <taxon>Mucoromycetes</taxon>
        <taxon>Mucorales</taxon>
        <taxon>Lichtheimiaceae</taxon>
        <taxon>Circinella</taxon>
    </lineage>
</organism>
<feature type="compositionally biased region" description="Basic and acidic residues" evidence="2">
    <location>
        <begin position="261"/>
        <end position="270"/>
    </location>
</feature>
<comment type="caution">
    <text evidence="3">The sequence shown here is derived from an EMBL/GenBank/DDBJ whole genome shotgun (WGS) entry which is preliminary data.</text>
</comment>
<evidence type="ECO:0000313" key="4">
    <source>
        <dbReference type="Proteomes" id="UP000646827"/>
    </source>
</evidence>
<feature type="region of interest" description="Disordered" evidence="2">
    <location>
        <begin position="428"/>
        <end position="466"/>
    </location>
</feature>
<feature type="compositionally biased region" description="Acidic residues" evidence="2">
    <location>
        <begin position="246"/>
        <end position="260"/>
    </location>
</feature>
<evidence type="ECO:0000313" key="3">
    <source>
        <dbReference type="EMBL" id="KAG2223547.1"/>
    </source>
</evidence>
<feature type="region of interest" description="Disordered" evidence="2">
    <location>
        <begin position="485"/>
        <end position="537"/>
    </location>
</feature>
<dbReference type="Proteomes" id="UP000646827">
    <property type="component" value="Unassembled WGS sequence"/>
</dbReference>
<keyword evidence="4" id="KW-1185">Reference proteome</keyword>
<dbReference type="OrthoDB" id="2143914at2759"/>